<dbReference type="Gene3D" id="3.90.70.10">
    <property type="entry name" value="Cysteine proteinases"/>
    <property type="match status" value="1"/>
</dbReference>
<dbReference type="InterPro" id="IPR028889">
    <property type="entry name" value="USP"/>
</dbReference>
<evidence type="ECO:0000313" key="4">
    <source>
        <dbReference type="Proteomes" id="UP001187531"/>
    </source>
</evidence>
<protein>
    <recommendedName>
        <fullName evidence="2">USP domain-containing protein</fullName>
    </recommendedName>
</protein>
<feature type="domain" description="USP" evidence="2">
    <location>
        <begin position="1"/>
        <end position="59"/>
    </location>
</feature>
<evidence type="ECO:0000256" key="1">
    <source>
        <dbReference type="SAM" id="MobiDB-lite"/>
    </source>
</evidence>
<keyword evidence="4" id="KW-1185">Reference proteome</keyword>
<dbReference type="SUPFAM" id="SSF52540">
    <property type="entry name" value="P-loop containing nucleoside triphosphate hydrolases"/>
    <property type="match status" value="1"/>
</dbReference>
<dbReference type="PANTHER" id="PTHR47642:SF8">
    <property type="entry name" value="ATP-DEPENDENT DNA HELICASE"/>
    <property type="match status" value="1"/>
</dbReference>
<feature type="compositionally biased region" description="Basic and acidic residues" evidence="1">
    <location>
        <begin position="110"/>
        <end position="140"/>
    </location>
</feature>
<dbReference type="PROSITE" id="PS50235">
    <property type="entry name" value="USP_3"/>
    <property type="match status" value="1"/>
</dbReference>
<feature type="compositionally biased region" description="Basic and acidic residues" evidence="1">
    <location>
        <begin position="82"/>
        <end position="103"/>
    </location>
</feature>
<dbReference type="Gene3D" id="3.40.50.300">
    <property type="entry name" value="P-loop containing nucleotide triphosphate hydrolases"/>
    <property type="match status" value="1"/>
</dbReference>
<feature type="region of interest" description="Disordered" evidence="1">
    <location>
        <begin position="82"/>
        <end position="140"/>
    </location>
</feature>
<dbReference type="CDD" id="cd02257">
    <property type="entry name" value="Peptidase_C19"/>
    <property type="match status" value="1"/>
</dbReference>
<organism evidence="3 4">
    <name type="scientific">Artemia franciscana</name>
    <name type="common">Brine shrimp</name>
    <name type="synonym">Artemia sanfranciscana</name>
    <dbReference type="NCBI Taxonomy" id="6661"/>
    <lineage>
        <taxon>Eukaryota</taxon>
        <taxon>Metazoa</taxon>
        <taxon>Ecdysozoa</taxon>
        <taxon>Arthropoda</taxon>
        <taxon>Crustacea</taxon>
        <taxon>Branchiopoda</taxon>
        <taxon>Anostraca</taxon>
        <taxon>Artemiidae</taxon>
        <taxon>Artemia</taxon>
    </lineage>
</organism>
<dbReference type="InterPro" id="IPR027417">
    <property type="entry name" value="P-loop_NTPase"/>
</dbReference>
<dbReference type="SUPFAM" id="SSF54001">
    <property type="entry name" value="Cysteine proteinases"/>
    <property type="match status" value="1"/>
</dbReference>
<dbReference type="InterPro" id="IPR051055">
    <property type="entry name" value="PIF1_helicase"/>
</dbReference>
<gene>
    <name evidence="3" type="ORF">QYM36_011005</name>
</gene>
<reference evidence="3" key="1">
    <citation type="submission" date="2023-07" db="EMBL/GenBank/DDBJ databases">
        <title>Chromosome-level genome assembly of Artemia franciscana.</title>
        <authorList>
            <person name="Jo E."/>
        </authorList>
    </citation>
    <scope>NUCLEOTIDE SEQUENCE</scope>
    <source>
        <tissue evidence="3">Whole body</tissue>
    </source>
</reference>
<proteinExistence type="predicted"/>
<evidence type="ECO:0000259" key="2">
    <source>
        <dbReference type="PROSITE" id="PS50235"/>
    </source>
</evidence>
<evidence type="ECO:0000313" key="3">
    <source>
        <dbReference type="EMBL" id="KAK2712162.1"/>
    </source>
</evidence>
<accession>A0AA88HXU4</accession>
<dbReference type="Proteomes" id="UP001187531">
    <property type="component" value="Unassembled WGS sequence"/>
</dbReference>
<dbReference type="PANTHER" id="PTHR47642">
    <property type="entry name" value="ATP-DEPENDENT DNA HELICASE"/>
    <property type="match status" value="1"/>
</dbReference>
<sequence>MVVGFVSHIGASANSGHYVYIRRCTMHKWILYDDQMRKPITIDPEKYSQNACLLLLKKKSSTIHINPENIWKQLNRLSETVREKERQEDRAEKEKTRQETEIRQKKRRADRAEKEKKRQDVEFHQKEKETDRIEKERKHLSRNEEKPYYIFITGGPGNGKTQVLKAIVQQLLMIHKKGIEHDPEKTTILLCAPIDFGGVSILFFGDLYQLQPVADRYLFQPPTSPYEALLPNFWQDNVIMFELNRTEEDIQLFQTSKVAKAPLTVQHLFISNTSVDKFNAVAHQNLTTEKKHYTTKDSVKDDVVKSIKQHLLEKTKHLPISETQGLPFDLRLAIKKRVELTVEVSDHLANGSGGTVQALSDSIIWILFEDKHAGEITRNNFKSGFPNKYSETGLQSSAQ</sequence>
<dbReference type="AlphaFoldDB" id="A0AA88HXU4"/>
<name>A0AA88HXU4_ARTSF</name>
<comment type="caution">
    <text evidence="3">The sequence shown here is derived from an EMBL/GenBank/DDBJ whole genome shotgun (WGS) entry which is preliminary data.</text>
</comment>
<dbReference type="InterPro" id="IPR038765">
    <property type="entry name" value="Papain-like_cys_pep_sf"/>
</dbReference>
<dbReference type="EMBL" id="JAVRJZ010000015">
    <property type="protein sequence ID" value="KAK2712162.1"/>
    <property type="molecule type" value="Genomic_DNA"/>
</dbReference>